<dbReference type="Gene3D" id="2.160.10.10">
    <property type="entry name" value="Hexapeptide repeat proteins"/>
    <property type="match status" value="1"/>
</dbReference>
<dbReference type="InterPro" id="IPR001451">
    <property type="entry name" value="Hexapep"/>
</dbReference>
<organism evidence="3 4">
    <name type="scientific">Niastella soli</name>
    <dbReference type="NCBI Taxonomy" id="2821487"/>
    <lineage>
        <taxon>Bacteria</taxon>
        <taxon>Pseudomonadati</taxon>
        <taxon>Bacteroidota</taxon>
        <taxon>Chitinophagia</taxon>
        <taxon>Chitinophagales</taxon>
        <taxon>Chitinophagaceae</taxon>
        <taxon>Niastella</taxon>
    </lineage>
</organism>
<gene>
    <name evidence="3" type="ORF">J7I42_07790</name>
</gene>
<evidence type="ECO:0000256" key="1">
    <source>
        <dbReference type="ARBA" id="ARBA00007274"/>
    </source>
</evidence>
<protein>
    <submittedName>
        <fullName evidence="3">Acyltransferase</fullName>
    </submittedName>
</protein>
<dbReference type="RefSeq" id="WP_209138209.1">
    <property type="nucleotide sequence ID" value="NZ_JAGHKO010000001.1"/>
</dbReference>
<dbReference type="InterPro" id="IPR011004">
    <property type="entry name" value="Trimer_LpxA-like_sf"/>
</dbReference>
<dbReference type="GO" id="GO:0016746">
    <property type="term" value="F:acyltransferase activity"/>
    <property type="evidence" value="ECO:0007669"/>
    <property type="project" value="UniProtKB-KW"/>
</dbReference>
<keyword evidence="4" id="KW-1185">Reference proteome</keyword>
<evidence type="ECO:0000313" key="3">
    <source>
        <dbReference type="EMBL" id="MBO9200154.1"/>
    </source>
</evidence>
<evidence type="ECO:0000256" key="2">
    <source>
        <dbReference type="ARBA" id="ARBA00022679"/>
    </source>
</evidence>
<keyword evidence="2" id="KW-0808">Transferase</keyword>
<reference evidence="3 4" key="1">
    <citation type="submission" date="2021-03" db="EMBL/GenBank/DDBJ databases">
        <title>Assistant Professor.</title>
        <authorList>
            <person name="Huq M.A."/>
        </authorList>
    </citation>
    <scope>NUCLEOTIDE SEQUENCE [LARGE SCALE GENOMIC DNA]</scope>
    <source>
        <strain evidence="3 4">MAH-29</strain>
    </source>
</reference>
<sequence length="224" mass="25214">MGMYARGMRYIGRFGALDSFRKIIYLLLRFPNSILQFFRSVRFYFYTRCWVQHIRGKIFIQGLGNDIVIGKDATLYPGITLEIDQRAKLHIGDHFTLSYGALVACNKCILIGDYVMIGEYTSIRDTTHSYDNTSFPYCYQPDQQDNITIGNNVWIGRGCVILPGTIIEDGVIIGANSVVKGHLQAYGLFAGSPARFLKMVREPAELIQALQLQAGKLNKPLSAE</sequence>
<dbReference type="Pfam" id="PF00132">
    <property type="entry name" value="Hexapep"/>
    <property type="match status" value="1"/>
</dbReference>
<proteinExistence type="inferred from homology"/>
<dbReference type="InterPro" id="IPR051159">
    <property type="entry name" value="Hexapeptide_acetyltransf"/>
</dbReference>
<name>A0ABS3YQN5_9BACT</name>
<dbReference type="Proteomes" id="UP000677244">
    <property type="component" value="Unassembled WGS sequence"/>
</dbReference>
<dbReference type="PANTHER" id="PTHR23416:SF23">
    <property type="entry name" value="ACETYLTRANSFERASE C18B11.09C-RELATED"/>
    <property type="match status" value="1"/>
</dbReference>
<evidence type="ECO:0000313" key="4">
    <source>
        <dbReference type="Proteomes" id="UP000677244"/>
    </source>
</evidence>
<comment type="caution">
    <text evidence="3">The sequence shown here is derived from an EMBL/GenBank/DDBJ whole genome shotgun (WGS) entry which is preliminary data.</text>
</comment>
<dbReference type="SUPFAM" id="SSF51161">
    <property type="entry name" value="Trimeric LpxA-like enzymes"/>
    <property type="match status" value="1"/>
</dbReference>
<comment type="similarity">
    <text evidence="1">Belongs to the transferase hexapeptide repeat family.</text>
</comment>
<keyword evidence="3" id="KW-0012">Acyltransferase</keyword>
<dbReference type="EMBL" id="JAGHKO010000001">
    <property type="protein sequence ID" value="MBO9200154.1"/>
    <property type="molecule type" value="Genomic_DNA"/>
</dbReference>
<dbReference type="PANTHER" id="PTHR23416">
    <property type="entry name" value="SIALIC ACID SYNTHASE-RELATED"/>
    <property type="match status" value="1"/>
</dbReference>
<dbReference type="CDD" id="cd04647">
    <property type="entry name" value="LbH_MAT_like"/>
    <property type="match status" value="1"/>
</dbReference>
<accession>A0ABS3YQN5</accession>